<feature type="transmembrane region" description="Helical" evidence="2">
    <location>
        <begin position="126"/>
        <end position="149"/>
    </location>
</feature>
<evidence type="ECO:0000256" key="2">
    <source>
        <dbReference type="SAM" id="Phobius"/>
    </source>
</evidence>
<protein>
    <submittedName>
        <fullName evidence="4">PAP2 superfamily protein</fullName>
    </submittedName>
</protein>
<comment type="caution">
    <text evidence="4">The sequence shown here is derived from an EMBL/GenBank/DDBJ whole genome shotgun (WGS) entry which is preliminary data.</text>
</comment>
<feature type="compositionally biased region" description="Low complexity" evidence="1">
    <location>
        <begin position="9"/>
        <end position="21"/>
    </location>
</feature>
<dbReference type="Proteomes" id="UP000693970">
    <property type="component" value="Unassembled WGS sequence"/>
</dbReference>
<evidence type="ECO:0000256" key="1">
    <source>
        <dbReference type="SAM" id="MobiDB-lite"/>
    </source>
</evidence>
<dbReference type="PANTHER" id="PTHR14969:SF13">
    <property type="entry name" value="AT30094P"/>
    <property type="match status" value="1"/>
</dbReference>
<gene>
    <name evidence="4" type="ORF">IV203_003778</name>
</gene>
<keyword evidence="2" id="KW-0812">Transmembrane</keyword>
<reference evidence="4" key="2">
    <citation type="submission" date="2021-04" db="EMBL/GenBank/DDBJ databases">
        <authorList>
            <person name="Podell S."/>
        </authorList>
    </citation>
    <scope>NUCLEOTIDE SEQUENCE</scope>
    <source>
        <strain evidence="4">Hildebrandi</strain>
    </source>
</reference>
<sequence length="369" mass="41516">MSAITNKPSLVRSVSSSSFSHQSKESRHHEDTARIILCVENRSSSCNRCNASILSSSTLDRIDMELSKWLFELSLPKEVEAIFSVPACFFGLIPTVYLGPIGLAILALSHGYSYNDKVGGNYNYNYALTMLWIIAVILSVTFLAAWTFFLRGTRWPLAQFLGKKILYLVGFPWSIGILYLLLKKSSSRHSQYQQLHYNKVFSLAIYSLYLWCWTVLIVLVLKRWSKRYRPCVKYSRQWIIANKSFPVIPIMLSKTQADESFPSGDVASAAALAIPMLYIDSTNTTTEFPLNLSTLTFLAGTMVFLASTGRVYFLAHHVADVLVGALTAGFVHLISTYMGFGVFDMQWWYPFAANAVVATYAKLSEKKSK</sequence>
<keyword evidence="2" id="KW-1133">Transmembrane helix</keyword>
<organism evidence="4 5">
    <name type="scientific">Nitzschia inconspicua</name>
    <dbReference type="NCBI Taxonomy" id="303405"/>
    <lineage>
        <taxon>Eukaryota</taxon>
        <taxon>Sar</taxon>
        <taxon>Stramenopiles</taxon>
        <taxon>Ochrophyta</taxon>
        <taxon>Bacillariophyta</taxon>
        <taxon>Bacillariophyceae</taxon>
        <taxon>Bacillariophycidae</taxon>
        <taxon>Bacillariales</taxon>
        <taxon>Bacillariaceae</taxon>
        <taxon>Nitzschia</taxon>
    </lineage>
</organism>
<feature type="transmembrane region" description="Helical" evidence="2">
    <location>
        <begin position="321"/>
        <end position="340"/>
    </location>
</feature>
<feature type="region of interest" description="Disordered" evidence="1">
    <location>
        <begin position="1"/>
        <end position="27"/>
    </location>
</feature>
<evidence type="ECO:0000313" key="4">
    <source>
        <dbReference type="EMBL" id="KAG7354422.1"/>
    </source>
</evidence>
<dbReference type="PANTHER" id="PTHR14969">
    <property type="entry name" value="SPHINGOSINE-1-PHOSPHATE PHOSPHOHYDROLASE"/>
    <property type="match status" value="1"/>
</dbReference>
<dbReference type="OrthoDB" id="10615852at2759"/>
<feature type="transmembrane region" description="Helical" evidence="2">
    <location>
        <begin position="291"/>
        <end position="314"/>
    </location>
</feature>
<accession>A0A9K3L2R0</accession>
<proteinExistence type="predicted"/>
<dbReference type="Pfam" id="PF01569">
    <property type="entry name" value="PAP2"/>
    <property type="match status" value="1"/>
</dbReference>
<dbReference type="CDD" id="cd01610">
    <property type="entry name" value="PAP2_like"/>
    <property type="match status" value="1"/>
</dbReference>
<dbReference type="InterPro" id="IPR000326">
    <property type="entry name" value="PAP2/HPO"/>
</dbReference>
<dbReference type="EMBL" id="JAGRRH010000016">
    <property type="protein sequence ID" value="KAG7354422.1"/>
    <property type="molecule type" value="Genomic_DNA"/>
</dbReference>
<reference evidence="4" key="1">
    <citation type="journal article" date="2021" name="Sci. Rep.">
        <title>Diploid genomic architecture of Nitzschia inconspicua, an elite biomass production diatom.</title>
        <authorList>
            <person name="Oliver A."/>
            <person name="Podell S."/>
            <person name="Pinowska A."/>
            <person name="Traller J.C."/>
            <person name="Smith S.R."/>
            <person name="McClure R."/>
            <person name="Beliaev A."/>
            <person name="Bohutskyi P."/>
            <person name="Hill E.A."/>
            <person name="Rabines A."/>
            <person name="Zheng H."/>
            <person name="Allen L.Z."/>
            <person name="Kuo A."/>
            <person name="Grigoriev I.V."/>
            <person name="Allen A.E."/>
            <person name="Hazlebeck D."/>
            <person name="Allen E.E."/>
        </authorList>
    </citation>
    <scope>NUCLEOTIDE SEQUENCE</scope>
    <source>
        <strain evidence="4">Hildebrandi</strain>
    </source>
</reference>
<name>A0A9K3L2R0_9STRA</name>
<dbReference type="AlphaFoldDB" id="A0A9K3L2R0"/>
<feature type="transmembrane region" description="Helical" evidence="2">
    <location>
        <begin position="161"/>
        <end position="181"/>
    </location>
</feature>
<feature type="transmembrane region" description="Helical" evidence="2">
    <location>
        <begin position="201"/>
        <end position="221"/>
    </location>
</feature>
<feature type="transmembrane region" description="Helical" evidence="2">
    <location>
        <begin position="81"/>
        <end position="106"/>
    </location>
</feature>
<keyword evidence="5" id="KW-1185">Reference proteome</keyword>
<evidence type="ECO:0000259" key="3">
    <source>
        <dbReference type="Pfam" id="PF01569"/>
    </source>
</evidence>
<evidence type="ECO:0000313" key="5">
    <source>
        <dbReference type="Proteomes" id="UP000693970"/>
    </source>
</evidence>
<keyword evidence="2" id="KW-0472">Membrane</keyword>
<feature type="domain" description="Phosphatidic acid phosphatase type 2/haloperoxidase" evidence="3">
    <location>
        <begin position="208"/>
        <end position="338"/>
    </location>
</feature>